<evidence type="ECO:0000259" key="1">
    <source>
        <dbReference type="Pfam" id="PF13579"/>
    </source>
</evidence>
<dbReference type="Pfam" id="PF13579">
    <property type="entry name" value="Glyco_trans_4_4"/>
    <property type="match status" value="1"/>
</dbReference>
<dbReference type="PANTHER" id="PTHR12526:SF622">
    <property type="entry name" value="GLYCOSYLTRANSFERASE (GROUP I)"/>
    <property type="match status" value="1"/>
</dbReference>
<reference evidence="2 3" key="1">
    <citation type="submission" date="2019-08" db="EMBL/GenBank/DDBJ databases">
        <title>In-depth cultivation of the pig gut microbiome towards novel bacterial diversity and tailored functional studies.</title>
        <authorList>
            <person name="Wylensek D."/>
            <person name="Hitch T.C.A."/>
            <person name="Clavel T."/>
        </authorList>
    </citation>
    <scope>NUCLEOTIDE SEQUENCE [LARGE SCALE GENOMIC DNA]</scope>
    <source>
        <strain evidence="2 3">WCA-693-APC-5D-A</strain>
    </source>
</reference>
<evidence type="ECO:0000313" key="3">
    <source>
        <dbReference type="Proteomes" id="UP000433181"/>
    </source>
</evidence>
<protein>
    <submittedName>
        <fullName evidence="2">Glycosyltransferase family 4 protein</fullName>
    </submittedName>
</protein>
<accession>A0A6I2UFU5</accession>
<sequence length="406" mass="46065">MNILLINHYAGSDKYGMEYRPYYLAREWVKLGHNVTIVGASFSHLRNKQPACREEIVDGIHYVWLPTNSYKGNGIGRILNMGLFVLQLFIRQNYILSDFVPDVVIASSTYPLEIFPEKLIAAKYKAKLVYEVHDIWPLSPMEIGKMSAQHPFIRIMQTAEDYACRHVDKIISLLPKAEEHYLEHGLAKGKFFCVPNGVVIAENKSKVQAASESSEECLRQMDNWRRDNYRIVIFAGSHGKANALDVLLSAAKYVQSRTKIVLLGDGPEKEALQEKATNWGLKNVSFFPRVPKHEVPLYLEKADVAYIGWLSRDLYRFGISPNKIMDYMLAKKAIIQSIDAGNDIVREAACGISVPAGDENKVAEAIDKMAAMPLEKLAELGKNGYRYVTQNHDYRVLAEKFISYIR</sequence>
<dbReference type="PANTHER" id="PTHR12526">
    <property type="entry name" value="GLYCOSYLTRANSFERASE"/>
    <property type="match status" value="1"/>
</dbReference>
<proteinExistence type="predicted"/>
<dbReference type="EMBL" id="VUNR01000028">
    <property type="protein sequence ID" value="MSU09617.1"/>
    <property type="molecule type" value="Genomic_DNA"/>
</dbReference>
<keyword evidence="2" id="KW-0808">Transferase</keyword>
<dbReference type="Pfam" id="PF13692">
    <property type="entry name" value="Glyco_trans_1_4"/>
    <property type="match status" value="1"/>
</dbReference>
<dbReference type="AlphaFoldDB" id="A0A6I2UFU5"/>
<evidence type="ECO:0000313" key="2">
    <source>
        <dbReference type="EMBL" id="MSU09617.1"/>
    </source>
</evidence>
<dbReference type="GO" id="GO:0016740">
    <property type="term" value="F:transferase activity"/>
    <property type="evidence" value="ECO:0007669"/>
    <property type="project" value="UniProtKB-KW"/>
</dbReference>
<dbReference type="Proteomes" id="UP000433181">
    <property type="component" value="Unassembled WGS sequence"/>
</dbReference>
<name>A0A6I2UFU5_9FIRM</name>
<gene>
    <name evidence="2" type="ORF">FYJ84_11570</name>
</gene>
<feature type="domain" description="Glycosyltransferase subfamily 4-like N-terminal" evidence="1">
    <location>
        <begin position="16"/>
        <end position="197"/>
    </location>
</feature>
<organism evidence="2 3">
    <name type="scientific">Anaerovibrio slackiae</name>
    <dbReference type="NCBI Taxonomy" id="2652309"/>
    <lineage>
        <taxon>Bacteria</taxon>
        <taxon>Bacillati</taxon>
        <taxon>Bacillota</taxon>
        <taxon>Negativicutes</taxon>
        <taxon>Selenomonadales</taxon>
        <taxon>Selenomonadaceae</taxon>
        <taxon>Anaerovibrio</taxon>
    </lineage>
</organism>
<dbReference type="Gene3D" id="3.40.50.2000">
    <property type="entry name" value="Glycogen Phosphorylase B"/>
    <property type="match status" value="2"/>
</dbReference>
<keyword evidence="3" id="KW-1185">Reference proteome</keyword>
<dbReference type="RefSeq" id="WP_154407786.1">
    <property type="nucleotide sequence ID" value="NZ_VUNR01000028.1"/>
</dbReference>
<dbReference type="SUPFAM" id="SSF53756">
    <property type="entry name" value="UDP-Glycosyltransferase/glycogen phosphorylase"/>
    <property type="match status" value="1"/>
</dbReference>
<dbReference type="InterPro" id="IPR028098">
    <property type="entry name" value="Glyco_trans_4-like_N"/>
</dbReference>
<dbReference type="CDD" id="cd03794">
    <property type="entry name" value="GT4_WbuB-like"/>
    <property type="match status" value="1"/>
</dbReference>
<dbReference type="GeneID" id="96779568"/>
<comment type="caution">
    <text evidence="2">The sequence shown here is derived from an EMBL/GenBank/DDBJ whole genome shotgun (WGS) entry which is preliminary data.</text>
</comment>